<evidence type="ECO:0000256" key="1">
    <source>
        <dbReference type="ARBA" id="ARBA00022500"/>
    </source>
</evidence>
<reference evidence="6" key="1">
    <citation type="submission" date="2018-04" db="EMBL/GenBank/DDBJ databases">
        <title>Draft genome sequence of the Candidatus Spirobacillus cienkowskii, a pathogen of freshwater Daphnia species, reconstructed from hemolymph metagenomic reads.</title>
        <authorList>
            <person name="Bresciani L."/>
            <person name="Lemos L.N."/>
            <person name="Wale N."/>
            <person name="Lin J.Y."/>
            <person name="Fernandes G.R."/>
            <person name="Duffy M.A."/>
            <person name="Rodrigues J.M."/>
        </authorList>
    </citation>
    <scope>NUCLEOTIDE SEQUENCE [LARGE SCALE GENOMIC DNA]</scope>
    <source>
        <strain evidence="6">Binning01</strain>
    </source>
</reference>
<organism evidence="6 7">
    <name type="scientific">Spirobacillus cienkowskii</name>
    <dbReference type="NCBI Taxonomy" id="495820"/>
    <lineage>
        <taxon>Bacteria</taxon>
        <taxon>Pseudomonadati</taxon>
        <taxon>Bdellovibrionota</taxon>
        <taxon>Oligoflexia</taxon>
        <taxon>Silvanigrellales</taxon>
        <taxon>Spirobacillus</taxon>
    </lineage>
</organism>
<dbReference type="CDD" id="cd18774">
    <property type="entry name" value="PDC2_HK_sensor"/>
    <property type="match status" value="1"/>
</dbReference>
<sequence>MKLSLNKKMLLIGLTGTFILSIITIIIAFNNRNIQNAKAIEKFMNDTTYSLDKSISAQFFERYGDVQAFAINSILQTKDLKKITESFNSYAKMYGIYDVILFVDTDGKFIASNDTSPNGDKLNISKIKDKNFSNETWFQNSISEKYTVDKNNGFDGTYFEDAHFDSIVENVYEKKILTTSFSTVVKNQDGIKIGVITNRANFFWVGDEIKYTFNIINQQDLEVLIVNKQGNIIVNYNPSLNSNNKDIDYLFRSRKSNDFMMRPPFKEINSSKENVMEYFDSELNKDLIYAYKIVNNKKFIPDISWKVVFTIPSNKLFGTTNKNTLILIGTVLFILILSSIAVNFFSNKISLVFSGVAEKLRNTATSLLNSAQQLRKASETVSNNAVQQSDALQQISASLSEILSMASRTMENINESNKLSSFITQDVQKGNDSMIKLSSAIAKIEETNTLLFEMQEIIKNISNKTNVINGIVTKTELLSLNASIEAARAGEFGKGFAVVAEEVGDLAKTSGIAAKDIENLIAESVQKMNFIIEDIKSKISDGVVSQKESSGIFNKIATNIEEMSYKSISNQEAMDEQKIGIENTTTATNSMSQTTHANTEASKNALIASEKVENDSKNIYQNIIEIESLLYGK</sequence>
<keyword evidence="4" id="KW-0472">Membrane</keyword>
<dbReference type="GO" id="GO:0004888">
    <property type="term" value="F:transmembrane signaling receptor activity"/>
    <property type="evidence" value="ECO:0007669"/>
    <property type="project" value="TreeGrafter"/>
</dbReference>
<gene>
    <name evidence="6" type="ORF">DCC88_10890</name>
</gene>
<dbReference type="GO" id="GO:0005886">
    <property type="term" value="C:plasma membrane"/>
    <property type="evidence" value="ECO:0007669"/>
    <property type="project" value="TreeGrafter"/>
</dbReference>
<keyword evidence="7" id="KW-1185">Reference proteome</keyword>
<evidence type="ECO:0000256" key="2">
    <source>
        <dbReference type="ARBA" id="ARBA00029447"/>
    </source>
</evidence>
<feature type="transmembrane region" description="Helical" evidence="4">
    <location>
        <begin position="325"/>
        <end position="345"/>
    </location>
</feature>
<dbReference type="InterPro" id="IPR004089">
    <property type="entry name" value="MCPsignal_dom"/>
</dbReference>
<dbReference type="PANTHER" id="PTHR43531:SF11">
    <property type="entry name" value="METHYL-ACCEPTING CHEMOTAXIS PROTEIN 3"/>
    <property type="match status" value="1"/>
</dbReference>
<dbReference type="Pfam" id="PF00015">
    <property type="entry name" value="MCPsignal"/>
    <property type="match status" value="1"/>
</dbReference>
<evidence type="ECO:0000256" key="3">
    <source>
        <dbReference type="PROSITE-ProRule" id="PRU00284"/>
    </source>
</evidence>
<comment type="similarity">
    <text evidence="2">Belongs to the methyl-accepting chemotaxis (MCP) protein family.</text>
</comment>
<feature type="transmembrane region" description="Helical" evidence="4">
    <location>
        <begin position="9"/>
        <end position="29"/>
    </location>
</feature>
<dbReference type="SUPFAM" id="SSF58104">
    <property type="entry name" value="Methyl-accepting chemotaxis protein (MCP) signaling domain"/>
    <property type="match status" value="1"/>
</dbReference>
<evidence type="ECO:0000313" key="6">
    <source>
        <dbReference type="EMBL" id="RDB35296.1"/>
    </source>
</evidence>
<dbReference type="Gene3D" id="1.10.287.950">
    <property type="entry name" value="Methyl-accepting chemotaxis protein"/>
    <property type="match status" value="1"/>
</dbReference>
<evidence type="ECO:0000313" key="7">
    <source>
        <dbReference type="Proteomes" id="UP000253934"/>
    </source>
</evidence>
<protein>
    <recommendedName>
        <fullName evidence="5">Methyl-accepting transducer domain-containing protein</fullName>
    </recommendedName>
</protein>
<dbReference type="CDD" id="cd18773">
    <property type="entry name" value="PDC1_HK_sensor"/>
    <property type="match status" value="1"/>
</dbReference>
<dbReference type="Gene3D" id="3.30.450.20">
    <property type="entry name" value="PAS domain"/>
    <property type="match status" value="1"/>
</dbReference>
<keyword evidence="3" id="KW-0807">Transducer</keyword>
<evidence type="ECO:0000256" key="4">
    <source>
        <dbReference type="SAM" id="Phobius"/>
    </source>
</evidence>
<dbReference type="AlphaFoldDB" id="A0A369KVV6"/>
<evidence type="ECO:0000259" key="5">
    <source>
        <dbReference type="PROSITE" id="PS50111"/>
    </source>
</evidence>
<name>A0A369KVV6_9BACT</name>
<dbReference type="EMBL" id="QOVW01000091">
    <property type="protein sequence ID" value="RDB35296.1"/>
    <property type="molecule type" value="Genomic_DNA"/>
</dbReference>
<dbReference type="GO" id="GO:0007165">
    <property type="term" value="P:signal transduction"/>
    <property type="evidence" value="ECO:0007669"/>
    <property type="project" value="UniProtKB-KW"/>
</dbReference>
<dbReference type="PANTHER" id="PTHR43531">
    <property type="entry name" value="PROTEIN ICFG"/>
    <property type="match status" value="1"/>
</dbReference>
<keyword evidence="4" id="KW-1133">Transmembrane helix</keyword>
<accession>A0A369KVV6</accession>
<dbReference type="GO" id="GO:0006935">
    <property type="term" value="P:chemotaxis"/>
    <property type="evidence" value="ECO:0007669"/>
    <property type="project" value="UniProtKB-KW"/>
</dbReference>
<dbReference type="InterPro" id="IPR051310">
    <property type="entry name" value="MCP_chemotaxis"/>
</dbReference>
<comment type="caution">
    <text evidence="6">The sequence shown here is derived from an EMBL/GenBank/DDBJ whole genome shotgun (WGS) entry which is preliminary data.</text>
</comment>
<feature type="domain" description="Methyl-accepting transducer" evidence="5">
    <location>
        <begin position="363"/>
        <end position="592"/>
    </location>
</feature>
<keyword evidence="1" id="KW-0145">Chemotaxis</keyword>
<proteinExistence type="inferred from homology"/>
<keyword evidence="4" id="KW-0812">Transmembrane</keyword>
<dbReference type="PROSITE" id="PS50111">
    <property type="entry name" value="CHEMOTAXIS_TRANSDUC_2"/>
    <property type="match status" value="1"/>
</dbReference>
<dbReference type="SMART" id="SM00283">
    <property type="entry name" value="MA"/>
    <property type="match status" value="1"/>
</dbReference>
<dbReference type="Proteomes" id="UP000253934">
    <property type="component" value="Unassembled WGS sequence"/>
</dbReference>